<dbReference type="Pfam" id="PF00400">
    <property type="entry name" value="WD40"/>
    <property type="match status" value="2"/>
</dbReference>
<dbReference type="InterPro" id="IPR011047">
    <property type="entry name" value="Quinoprotein_ADH-like_sf"/>
</dbReference>
<feature type="region of interest" description="Disordered" evidence="2">
    <location>
        <begin position="242"/>
        <end position="303"/>
    </location>
</feature>
<evidence type="ECO:0000256" key="2">
    <source>
        <dbReference type="SAM" id="MobiDB-lite"/>
    </source>
</evidence>
<dbReference type="PANTHER" id="PTHR45589:SF1">
    <property type="entry name" value="WD REPEAT DOMAIN 62, ISOFORM G"/>
    <property type="match status" value="1"/>
</dbReference>
<feature type="repeat" description="WD" evidence="1">
    <location>
        <begin position="36"/>
        <end position="77"/>
    </location>
</feature>
<feature type="compositionally biased region" description="Polar residues" evidence="2">
    <location>
        <begin position="271"/>
        <end position="290"/>
    </location>
</feature>
<feature type="compositionally biased region" description="Polar residues" evidence="2">
    <location>
        <begin position="158"/>
        <end position="170"/>
    </location>
</feature>
<evidence type="ECO:0000256" key="1">
    <source>
        <dbReference type="PROSITE-ProRule" id="PRU00221"/>
    </source>
</evidence>
<dbReference type="Gene3D" id="2.130.10.10">
    <property type="entry name" value="YVTN repeat-like/Quinoprotein amine dehydrogenase"/>
    <property type="match status" value="1"/>
</dbReference>
<dbReference type="AlphaFoldDB" id="A0A1A7X8L2"/>
<dbReference type="PANTHER" id="PTHR45589">
    <property type="entry name" value="WD REPEAT DOMAIN 62, ISOFORM G"/>
    <property type="match status" value="1"/>
</dbReference>
<keyword evidence="1" id="KW-0853">WD repeat</keyword>
<reference evidence="3" key="2">
    <citation type="submission" date="2016-06" db="EMBL/GenBank/DDBJ databases">
        <title>The genome of a short-lived fish provides insights into sex chromosome evolution and the genetic control of aging.</title>
        <authorList>
            <person name="Reichwald K."/>
            <person name="Felder M."/>
            <person name="Petzold A."/>
            <person name="Koch P."/>
            <person name="Groth M."/>
            <person name="Platzer M."/>
        </authorList>
    </citation>
    <scope>NUCLEOTIDE SEQUENCE</scope>
    <source>
        <tissue evidence="3">Brain</tissue>
    </source>
</reference>
<gene>
    <name evidence="3" type="primary">ARHGEF11</name>
</gene>
<dbReference type="InterPro" id="IPR052779">
    <property type="entry name" value="WDR62"/>
</dbReference>
<feature type="compositionally biased region" description="Polar residues" evidence="2">
    <location>
        <begin position="343"/>
        <end position="354"/>
    </location>
</feature>
<feature type="region of interest" description="Disordered" evidence="2">
    <location>
        <begin position="560"/>
        <end position="601"/>
    </location>
</feature>
<feature type="compositionally biased region" description="Low complexity" evidence="2">
    <location>
        <begin position="198"/>
        <end position="207"/>
    </location>
</feature>
<proteinExistence type="predicted"/>
<dbReference type="SUPFAM" id="SSF50998">
    <property type="entry name" value="Quinoprotein alcohol dehydrogenase-like"/>
    <property type="match status" value="1"/>
</dbReference>
<dbReference type="PROSITE" id="PS50294">
    <property type="entry name" value="WD_REPEATS_REGION"/>
    <property type="match status" value="1"/>
</dbReference>
<feature type="compositionally biased region" description="Low complexity" evidence="2">
    <location>
        <begin position="251"/>
        <end position="263"/>
    </location>
</feature>
<feature type="region of interest" description="Disordered" evidence="2">
    <location>
        <begin position="151"/>
        <end position="207"/>
    </location>
</feature>
<reference evidence="3" key="1">
    <citation type="submission" date="2016-05" db="EMBL/GenBank/DDBJ databases">
        <authorList>
            <person name="Lavstsen T."/>
            <person name="Jespersen J.S."/>
        </authorList>
    </citation>
    <scope>NUCLEOTIDE SEQUENCE</scope>
    <source>
        <tissue evidence="3">Brain</tissue>
    </source>
</reference>
<dbReference type="EMBL" id="HADW01012888">
    <property type="protein sequence ID" value="SBP14288.1"/>
    <property type="molecule type" value="Transcribed_RNA"/>
</dbReference>
<sequence>MDLDSSRTHVALACQDRNIRVYDVETGKLKKTLKGSSSDEGALLKVQMDPSGSFFATSCSDKNITIFDYESGECVATLSGHSEIVTCMRFSPDCRRLISVSGDSCVFVWRLDSHMTNTMRRRRGLRVPRALETLKQPNIRRETFIMLSQMEDSRETEGGSNASRRSSTPCTECRGEYRGRAGGGGGGHLPVLTIEPPSDSSVDMSDSTTENQMYELGMATQSEKNAWKDLLDKAIVSAGGSSHINHGSHKISSPSLRSVSPISTGSEAIEDNSTAQPSDSAETQSYSDDNTSEHTPTDPSRVANYEEKQEVCVAEAALQDVETLRRLILQDLDEDGWSHNSDDTPTNEMTNGGRSLTDRERPDSLETILGVELEEEEEESNEAPPSDTKQSSFKVVRKAVVAGPPPPPSSSLPDGITDDVSLPPDQSSSSRDEARVQGNMFYLVMPSGQGESFTDDLSDPPTPTASHFPPPVEEVMSLQMQPEEETCCPELNQSETMQQKEEEEEEKMCPSKSGPRNHVIKNADEIFFTIEELMRKLHKLKEIEMAHNKLLETLRDPSFSLESEDQPCHSATVSRTPSMDRSSGDSTEGNPVAPKILSTGF</sequence>
<feature type="repeat" description="WD" evidence="1">
    <location>
        <begin position="78"/>
        <end position="119"/>
    </location>
</feature>
<feature type="region of interest" description="Disordered" evidence="2">
    <location>
        <begin position="335"/>
        <end position="433"/>
    </location>
</feature>
<name>A0A1A7X8L2_9TELE</name>
<organism evidence="3">
    <name type="scientific">Iconisemion striatum</name>
    <dbReference type="NCBI Taxonomy" id="60296"/>
    <lineage>
        <taxon>Eukaryota</taxon>
        <taxon>Metazoa</taxon>
        <taxon>Chordata</taxon>
        <taxon>Craniata</taxon>
        <taxon>Vertebrata</taxon>
        <taxon>Euteleostomi</taxon>
        <taxon>Actinopterygii</taxon>
        <taxon>Neopterygii</taxon>
        <taxon>Teleostei</taxon>
        <taxon>Neoteleostei</taxon>
        <taxon>Acanthomorphata</taxon>
        <taxon>Ovalentaria</taxon>
        <taxon>Atherinomorphae</taxon>
        <taxon>Cyprinodontiformes</taxon>
        <taxon>Nothobranchiidae</taxon>
        <taxon>Iconisemion</taxon>
    </lineage>
</organism>
<evidence type="ECO:0000313" key="3">
    <source>
        <dbReference type="EMBL" id="SBP14288.1"/>
    </source>
</evidence>
<dbReference type="InterPro" id="IPR001680">
    <property type="entry name" value="WD40_rpt"/>
</dbReference>
<dbReference type="SMART" id="SM00320">
    <property type="entry name" value="WD40"/>
    <property type="match status" value="2"/>
</dbReference>
<accession>A0A1A7X8L2</accession>
<dbReference type="PROSITE" id="PS50082">
    <property type="entry name" value="WD_REPEATS_2"/>
    <property type="match status" value="2"/>
</dbReference>
<dbReference type="InterPro" id="IPR015943">
    <property type="entry name" value="WD40/YVTN_repeat-like_dom_sf"/>
</dbReference>
<feature type="compositionally biased region" description="Polar residues" evidence="2">
    <location>
        <begin position="569"/>
        <end position="589"/>
    </location>
</feature>
<protein>
    <submittedName>
        <fullName evidence="3">Rho guanine nucleotide exchange factor (GEF) 11</fullName>
    </submittedName>
</protein>
<feature type="compositionally biased region" description="Acidic residues" evidence="2">
    <location>
        <begin position="372"/>
        <end position="381"/>
    </location>
</feature>